<reference evidence="3" key="1">
    <citation type="submission" date="2019-04" db="EMBL/GenBank/DDBJ databases">
        <title>Evolution of Biomass-Degrading Anaerobic Consortia Revealed by Metagenomics.</title>
        <authorList>
            <person name="Peng X."/>
        </authorList>
    </citation>
    <scope>NUCLEOTIDE SEQUENCE</scope>
    <source>
        <strain evidence="3">SIG551</strain>
    </source>
</reference>
<dbReference type="SUPFAM" id="SSF56601">
    <property type="entry name" value="beta-lactamase/transpeptidase-like"/>
    <property type="match status" value="1"/>
</dbReference>
<evidence type="ECO:0000259" key="2">
    <source>
        <dbReference type="Pfam" id="PF00144"/>
    </source>
</evidence>
<gene>
    <name evidence="3" type="ORF">E7512_02215</name>
</gene>
<dbReference type="RefSeq" id="WP_326839862.1">
    <property type="nucleotide sequence ID" value="NZ_SVNY01000001.1"/>
</dbReference>
<feature type="region of interest" description="Disordered" evidence="1">
    <location>
        <begin position="32"/>
        <end position="53"/>
    </location>
</feature>
<dbReference type="InterPro" id="IPR001466">
    <property type="entry name" value="Beta-lactam-related"/>
</dbReference>
<dbReference type="PANTHER" id="PTHR43283:SF7">
    <property type="entry name" value="BETA-LACTAMASE-RELATED DOMAIN-CONTAINING PROTEIN"/>
    <property type="match status" value="1"/>
</dbReference>
<accession>A0A928Q1P1</accession>
<dbReference type="InterPro" id="IPR050789">
    <property type="entry name" value="Diverse_Enzym_Activities"/>
</dbReference>
<dbReference type="GO" id="GO:0016787">
    <property type="term" value="F:hydrolase activity"/>
    <property type="evidence" value="ECO:0007669"/>
    <property type="project" value="UniProtKB-KW"/>
</dbReference>
<dbReference type="Gene3D" id="3.40.710.10">
    <property type="entry name" value="DD-peptidase/beta-lactamase superfamily"/>
    <property type="match status" value="1"/>
</dbReference>
<evidence type="ECO:0000313" key="4">
    <source>
        <dbReference type="Proteomes" id="UP000754750"/>
    </source>
</evidence>
<protein>
    <submittedName>
        <fullName evidence="3">Serine hydrolase</fullName>
    </submittedName>
</protein>
<sequence length="605" mass="68254">MMDLRAQFKAVDAVRKGMRGELRHLSPVPFVPEKPRYPAGPSRKPLPRSTPEAQGVSSAYLERFLRELDACPEIKVHCLVVLRHGKLIAQANWKPYSGIYAQMVYSLSKSVTAMAVGMAVEEGLFALDDRIAELFADKLPPPPFRRRRVEQITVRHLLNMTSGIRFHEANSVFERDWLKSYLASDCAYEPGEKFTYNSMNSYLLSALIQRKTGEGLTDYLQPRLFEPLGIDHVVWERCPMGIEKGGWGLFLRPEDMAKLGQLYLQKGLWTVDGEPRRLLSEQWIAESTDMGMRTLMGEHETAYGYHLWEFPIPGAYQFNGVFGQYVVVIPQIDTVIAITSGSHGLFVDKSAEVIRKYFGNQEAFSALPLPVNMGAARALKRTEASLALFPDTIPVRRRRTLIERIEQALFPQRSVPQLSADAKWINGRSYKLENLYGTILPFIFSVEKDSFLPPIQRVSFAFAPDFCTIEFSDGEERQTIRAGLDGEPRRSVLNINGEVYVTGNMARLTRDEDGRPVLKLYLSFLETPNTRVIKFIFSGERILVRFQEIPSVDNASKLLASLLGNSGGNLERLLTERLGGERVPGYLRRIAVPKAGGKLDLEASE</sequence>
<keyword evidence="3" id="KW-0378">Hydrolase</keyword>
<dbReference type="Pfam" id="PF00144">
    <property type="entry name" value="Beta-lactamase"/>
    <property type="match status" value="1"/>
</dbReference>
<feature type="domain" description="Beta-lactamase-related" evidence="2">
    <location>
        <begin position="79"/>
        <end position="341"/>
    </location>
</feature>
<proteinExistence type="predicted"/>
<name>A0A928Q1P1_9FIRM</name>
<evidence type="ECO:0000313" key="3">
    <source>
        <dbReference type="EMBL" id="MBE6832394.1"/>
    </source>
</evidence>
<comment type="caution">
    <text evidence="3">The sequence shown here is derived from an EMBL/GenBank/DDBJ whole genome shotgun (WGS) entry which is preliminary data.</text>
</comment>
<dbReference type="InterPro" id="IPR012338">
    <property type="entry name" value="Beta-lactam/transpept-like"/>
</dbReference>
<dbReference type="AlphaFoldDB" id="A0A928Q1P1"/>
<dbReference type="EMBL" id="SVNY01000001">
    <property type="protein sequence ID" value="MBE6832394.1"/>
    <property type="molecule type" value="Genomic_DNA"/>
</dbReference>
<evidence type="ECO:0000256" key="1">
    <source>
        <dbReference type="SAM" id="MobiDB-lite"/>
    </source>
</evidence>
<dbReference type="PANTHER" id="PTHR43283">
    <property type="entry name" value="BETA-LACTAMASE-RELATED"/>
    <property type="match status" value="1"/>
</dbReference>
<organism evidence="3 4">
    <name type="scientific">Faecalispora sporosphaeroides</name>
    <dbReference type="NCBI Taxonomy" id="1549"/>
    <lineage>
        <taxon>Bacteria</taxon>
        <taxon>Bacillati</taxon>
        <taxon>Bacillota</taxon>
        <taxon>Clostridia</taxon>
        <taxon>Eubacteriales</taxon>
        <taxon>Oscillospiraceae</taxon>
        <taxon>Faecalispora</taxon>
    </lineage>
</organism>
<dbReference type="Proteomes" id="UP000754750">
    <property type="component" value="Unassembled WGS sequence"/>
</dbReference>